<proteinExistence type="predicted"/>
<dbReference type="CDD" id="cd00562">
    <property type="entry name" value="NifX_NifB"/>
    <property type="match status" value="1"/>
</dbReference>
<dbReference type="GeneID" id="8778185"/>
<dbReference type="SUPFAM" id="SSF53146">
    <property type="entry name" value="Nitrogenase accessory factor-like"/>
    <property type="match status" value="1"/>
</dbReference>
<dbReference type="InterPro" id="IPR003731">
    <property type="entry name" value="Di-Nase_FeMo-co_biosynth"/>
</dbReference>
<reference evidence="3" key="1">
    <citation type="submission" date="2010-02" db="EMBL/GenBank/DDBJ databases">
        <title>Complete sequence of Ferroglobus placidus DSM 10642.</title>
        <authorList>
            <consortium name="US DOE Joint Genome Institute"/>
            <person name="Lucas S."/>
            <person name="Copeland A."/>
            <person name="Lapidus A."/>
            <person name="Cheng J.-F."/>
            <person name="Bruce D."/>
            <person name="Goodwin L."/>
            <person name="Pitluck S."/>
            <person name="Saunders E."/>
            <person name="Brettin T."/>
            <person name="Detter J.C."/>
            <person name="Han C."/>
            <person name="Tapia R."/>
            <person name="Larimer F."/>
            <person name="Land M."/>
            <person name="Hauser L."/>
            <person name="Kyrpides N."/>
            <person name="Ivanova N."/>
            <person name="Holmes D."/>
            <person name="Lovley D."/>
            <person name="Kyrpides N."/>
            <person name="Anderson I.J."/>
            <person name="Woyke T."/>
        </authorList>
    </citation>
    <scope>NUCLEOTIDE SEQUENCE [LARGE SCALE GENOMIC DNA]</scope>
    <source>
        <strain evidence="3">DSM 10642 / AEDII12DO</strain>
    </source>
</reference>
<dbReference type="Proteomes" id="UP000002613">
    <property type="component" value="Chromosome"/>
</dbReference>
<gene>
    <name evidence="2" type="ordered locus">Ferp_0681</name>
</gene>
<organism evidence="2 3">
    <name type="scientific">Ferroglobus placidus (strain DSM 10642 / AEDII12DO)</name>
    <dbReference type="NCBI Taxonomy" id="589924"/>
    <lineage>
        <taxon>Archaea</taxon>
        <taxon>Methanobacteriati</taxon>
        <taxon>Methanobacteriota</taxon>
        <taxon>Archaeoglobi</taxon>
        <taxon>Archaeoglobales</taxon>
        <taxon>Archaeoglobaceae</taxon>
        <taxon>Ferroglobus</taxon>
    </lineage>
</organism>
<protein>
    <submittedName>
        <fullName evidence="2">Dinitrogenase iron-molybdenum cofactor biosynthesis protein</fullName>
    </submittedName>
</protein>
<dbReference type="Gene3D" id="3.30.420.130">
    <property type="entry name" value="Dinitrogenase iron-molybdenum cofactor biosynthesis domain"/>
    <property type="match status" value="1"/>
</dbReference>
<name>D3RWI9_FERPA</name>
<dbReference type="PaxDb" id="589924-Ferp_0681"/>
<reference evidence="2 3" key="2">
    <citation type="journal article" date="2011" name="Stand. Genomic Sci.">
        <title>Complete genome sequence of Ferroglobus placidus AEDII12DO.</title>
        <authorList>
            <person name="Anderson I."/>
            <person name="Risso C."/>
            <person name="Holmes D."/>
            <person name="Lucas S."/>
            <person name="Copeland A."/>
            <person name="Lapidus A."/>
            <person name="Cheng J.F."/>
            <person name="Bruce D."/>
            <person name="Goodwin L."/>
            <person name="Pitluck S."/>
            <person name="Saunders E."/>
            <person name="Brettin T."/>
            <person name="Detter J.C."/>
            <person name="Han C."/>
            <person name="Tapia R."/>
            <person name="Larimer F."/>
            <person name="Land M."/>
            <person name="Hauser L."/>
            <person name="Woyke T."/>
            <person name="Lovley D."/>
            <person name="Kyrpides N."/>
            <person name="Ivanova N."/>
        </authorList>
    </citation>
    <scope>NUCLEOTIDE SEQUENCE [LARGE SCALE GENOMIC DNA]</scope>
    <source>
        <strain evidence="3">DSM 10642 / AEDII12DO</strain>
    </source>
</reference>
<keyword evidence="3" id="KW-1185">Reference proteome</keyword>
<evidence type="ECO:0000259" key="1">
    <source>
        <dbReference type="Pfam" id="PF02579"/>
    </source>
</evidence>
<dbReference type="EMBL" id="CP001899">
    <property type="protein sequence ID" value="ADC64852.1"/>
    <property type="molecule type" value="Genomic_DNA"/>
</dbReference>
<dbReference type="AlphaFoldDB" id="D3RWI9"/>
<dbReference type="InterPro" id="IPR051840">
    <property type="entry name" value="NifX/NifY_domain"/>
</dbReference>
<dbReference type="STRING" id="589924.Ferp_0681"/>
<dbReference type="RefSeq" id="WP_012965196.1">
    <property type="nucleotide sequence ID" value="NC_013849.1"/>
</dbReference>
<dbReference type="PANTHER" id="PTHR33937:SF2">
    <property type="entry name" value="DINITROGENASE IRON-MOLYBDENUM COFACTOR BIOSYNTHESIS DOMAIN-CONTAINING PROTEIN"/>
    <property type="match status" value="1"/>
</dbReference>
<dbReference type="OrthoDB" id="85838at2157"/>
<feature type="domain" description="Dinitrogenase iron-molybdenum cofactor biosynthesis" evidence="1">
    <location>
        <begin position="10"/>
        <end position="95"/>
    </location>
</feature>
<dbReference type="InterPro" id="IPR036105">
    <property type="entry name" value="DiNase_FeMo-co_biosyn_sf"/>
</dbReference>
<dbReference type="Pfam" id="PF02579">
    <property type="entry name" value="Nitro_FeMo-Co"/>
    <property type="match status" value="1"/>
</dbReference>
<dbReference type="PANTHER" id="PTHR33937">
    <property type="entry name" value="IRON-MOLYBDENUM PROTEIN-RELATED-RELATED"/>
    <property type="match status" value="1"/>
</dbReference>
<evidence type="ECO:0000313" key="2">
    <source>
        <dbReference type="EMBL" id="ADC64852.1"/>
    </source>
</evidence>
<evidence type="ECO:0000313" key="3">
    <source>
        <dbReference type="Proteomes" id="UP000002613"/>
    </source>
</evidence>
<dbReference type="eggNOG" id="arCOG02734">
    <property type="taxonomic scope" value="Archaea"/>
</dbReference>
<dbReference type="KEGG" id="fpl:Ferp_0681"/>
<accession>D3RWI9</accession>
<sequence>MKVAIPTDDGVRVSEHFGRAKFVYITDGKESKLVENPHVPKRGHKALPRLLKEEGVEVVFAKHVGEGMRENLKEFGIRVEIVGEDEISKLVDRLKSS</sequence>
<dbReference type="HOGENOM" id="CLU_104194_2_3_2"/>